<dbReference type="InterPro" id="IPR009060">
    <property type="entry name" value="UBA-like_sf"/>
</dbReference>
<dbReference type="InterPro" id="IPR015940">
    <property type="entry name" value="UBA"/>
</dbReference>
<comment type="caution">
    <text evidence="2">The sequence shown here is derived from an EMBL/GenBank/DDBJ whole genome shotgun (WGS) entry which is preliminary data.</text>
</comment>
<evidence type="ECO:0000313" key="2">
    <source>
        <dbReference type="EMBL" id="KAK3923694.1"/>
    </source>
</evidence>
<dbReference type="AlphaFoldDB" id="A0AAE1HLT5"/>
<dbReference type="CDD" id="cd14270">
    <property type="entry name" value="UBA"/>
    <property type="match status" value="1"/>
</dbReference>
<keyword evidence="3" id="KW-1185">Reference proteome</keyword>
<gene>
    <name evidence="2" type="ORF">KUF71_002103</name>
</gene>
<accession>A0AAE1HLT5</accession>
<reference evidence="2" key="2">
    <citation type="journal article" date="2023" name="BMC Genomics">
        <title>Pest status, molecular evolution, and epigenetic factors derived from the genome assembly of Frankliniella fusca, a thysanopteran phytovirus vector.</title>
        <authorList>
            <person name="Catto M.A."/>
            <person name="Labadie P.E."/>
            <person name="Jacobson A.L."/>
            <person name="Kennedy G.G."/>
            <person name="Srinivasan R."/>
            <person name="Hunt B.G."/>
        </authorList>
    </citation>
    <scope>NUCLEOTIDE SEQUENCE</scope>
    <source>
        <strain evidence="2">PL_HMW_Pooled</strain>
    </source>
</reference>
<protein>
    <submittedName>
        <fullName evidence="2">Ubiquitin-associated domain-containing protein 1</fullName>
    </submittedName>
</protein>
<dbReference type="SUPFAM" id="SSF46934">
    <property type="entry name" value="UBA-like"/>
    <property type="match status" value="2"/>
</dbReference>
<evidence type="ECO:0000259" key="1">
    <source>
        <dbReference type="PROSITE" id="PS50030"/>
    </source>
</evidence>
<name>A0AAE1HLT5_9NEOP</name>
<proteinExistence type="predicted"/>
<dbReference type="EMBL" id="JAHWGI010001149">
    <property type="protein sequence ID" value="KAK3923694.1"/>
    <property type="molecule type" value="Genomic_DNA"/>
</dbReference>
<evidence type="ECO:0000313" key="3">
    <source>
        <dbReference type="Proteomes" id="UP001219518"/>
    </source>
</evidence>
<dbReference type="InterPro" id="IPR052476">
    <property type="entry name" value="UBAC1"/>
</dbReference>
<dbReference type="PANTHER" id="PTHR46738:SF1">
    <property type="entry name" value="UBIQUITIN-ASSOCIATED DOMAIN-CONTAINING PROTEIN 1"/>
    <property type="match status" value="1"/>
</dbReference>
<dbReference type="Pfam" id="PF22562">
    <property type="entry name" value="UBA_7"/>
    <property type="match status" value="1"/>
</dbReference>
<dbReference type="PANTHER" id="PTHR46738">
    <property type="entry name" value="UBIQUITIN-ASSOCIATED DOMAIN-CONTAINING PROTEIN 1"/>
    <property type="match status" value="1"/>
</dbReference>
<feature type="domain" description="UBA" evidence="1">
    <location>
        <begin position="320"/>
        <end position="360"/>
    </location>
</feature>
<feature type="domain" description="UBA" evidence="1">
    <location>
        <begin position="236"/>
        <end position="276"/>
    </location>
</feature>
<sequence length="442" mass="50012">MVITDSLHQGCPTMRGVLRQLQTNRLMRKHVVELSQTHQPHLLDTLSAQCRKDSQTNKLSTNSLPDSHMFVRSFEPVEALQVELACEARWRWSYRPSTDHNQIIGPCTTWKAKISPGAKISKLTSMAASHFFGSASQSSSKILQFRMVVVRTRALLLWDKTVSEEELRDNDVAVKLNVLHLCVDAFEQYGERFSKDSPRIFMSLIETGAHLLSLNPNGMEVFQQVKKEWNSKREIPLHSPYVKQLIDMGFSENLVVKALKDKKMNVNHAMEWLLEQSSSTKAETDQAEEPSCSQSKPLTVLDAFNDLMQAALSRRHENIKLDMKHVEHLKQMGFQAKEIEKALKETDNNINAAAAVLKGSASTSPTAMYNHLDLNGSMYKALMGSEIIQLNLKKPKFLLALLSILEDPQSLTLWMKDREISNVLTHIILLHNTEISGGRQVT</sequence>
<reference evidence="2" key="1">
    <citation type="submission" date="2021-07" db="EMBL/GenBank/DDBJ databases">
        <authorList>
            <person name="Catto M.A."/>
            <person name="Jacobson A."/>
            <person name="Kennedy G."/>
            <person name="Labadie P."/>
            <person name="Hunt B.G."/>
            <person name="Srinivasan R."/>
        </authorList>
    </citation>
    <scope>NUCLEOTIDE SEQUENCE</scope>
    <source>
        <strain evidence="2">PL_HMW_Pooled</strain>
        <tissue evidence="2">Head</tissue>
    </source>
</reference>
<dbReference type="PROSITE" id="PS50030">
    <property type="entry name" value="UBA"/>
    <property type="match status" value="2"/>
</dbReference>
<dbReference type="GO" id="GO:0000151">
    <property type="term" value="C:ubiquitin ligase complex"/>
    <property type="evidence" value="ECO:0007669"/>
    <property type="project" value="TreeGrafter"/>
</dbReference>
<dbReference type="Gene3D" id="1.10.8.10">
    <property type="entry name" value="DNA helicase RuvA subunit, C-terminal domain"/>
    <property type="match status" value="2"/>
</dbReference>
<dbReference type="Proteomes" id="UP001219518">
    <property type="component" value="Unassembled WGS sequence"/>
</dbReference>
<dbReference type="SMART" id="SM00165">
    <property type="entry name" value="UBA"/>
    <property type="match status" value="2"/>
</dbReference>
<organism evidence="2 3">
    <name type="scientific">Frankliniella fusca</name>
    <dbReference type="NCBI Taxonomy" id="407009"/>
    <lineage>
        <taxon>Eukaryota</taxon>
        <taxon>Metazoa</taxon>
        <taxon>Ecdysozoa</taxon>
        <taxon>Arthropoda</taxon>
        <taxon>Hexapoda</taxon>
        <taxon>Insecta</taxon>
        <taxon>Pterygota</taxon>
        <taxon>Neoptera</taxon>
        <taxon>Paraneoptera</taxon>
        <taxon>Thysanoptera</taxon>
        <taxon>Terebrantia</taxon>
        <taxon>Thripoidea</taxon>
        <taxon>Thripidae</taxon>
        <taxon>Frankliniella</taxon>
    </lineage>
</organism>
<dbReference type="Pfam" id="PF00627">
    <property type="entry name" value="UBA"/>
    <property type="match status" value="1"/>
</dbReference>